<dbReference type="SMART" id="SM01134">
    <property type="entry name" value="DeoRC"/>
    <property type="match status" value="1"/>
</dbReference>
<dbReference type="PROSITE" id="PS00894">
    <property type="entry name" value="HTH_DEOR_1"/>
    <property type="match status" value="1"/>
</dbReference>
<sequence>MPQRHAQILERLQSSSYVDTQDLCAFLGVSEATVRRDLADLEGRGLIQRTHGGAVGLNQITRDFSNAERLVQRSAEKARIAKAAADLVVEGDAVLIDAGTTTLHVARQLSGRKDLTFVTNGADIFSCLSAASVGKLYVVGGEYFEVNHSFAGPLAADAIRRFNVDKVFLSVGAINLDRGQLAISSPLMSEAQRAMIDIAQTVVVVADHSKFGRAALSVTASLDEVDYIITDEAARLRVGDVPDALKRKLIFA</sequence>
<accession>A0A506U6U5</accession>
<keyword evidence="3" id="KW-0804">Transcription</keyword>
<dbReference type="OrthoDB" id="31600at2"/>
<dbReference type="Pfam" id="PF08220">
    <property type="entry name" value="HTH_DeoR"/>
    <property type="match status" value="1"/>
</dbReference>
<dbReference type="InterPro" id="IPR018356">
    <property type="entry name" value="Tscrpt_reg_HTH_DeoR_CS"/>
</dbReference>
<evidence type="ECO:0000256" key="3">
    <source>
        <dbReference type="ARBA" id="ARBA00023163"/>
    </source>
</evidence>
<dbReference type="PANTHER" id="PTHR30363:SF44">
    <property type="entry name" value="AGA OPERON TRANSCRIPTIONAL REPRESSOR-RELATED"/>
    <property type="match status" value="1"/>
</dbReference>
<dbReference type="RefSeq" id="WP_141150010.1">
    <property type="nucleotide sequence ID" value="NZ_VHLG01000011.1"/>
</dbReference>
<dbReference type="Gene3D" id="3.40.50.1360">
    <property type="match status" value="1"/>
</dbReference>
<evidence type="ECO:0000259" key="4">
    <source>
        <dbReference type="PROSITE" id="PS51000"/>
    </source>
</evidence>
<dbReference type="PRINTS" id="PR00037">
    <property type="entry name" value="HTHLACR"/>
</dbReference>
<dbReference type="Gene3D" id="1.10.10.10">
    <property type="entry name" value="Winged helix-like DNA-binding domain superfamily/Winged helix DNA-binding domain"/>
    <property type="match status" value="1"/>
</dbReference>
<evidence type="ECO:0000256" key="2">
    <source>
        <dbReference type="ARBA" id="ARBA00023125"/>
    </source>
</evidence>
<dbReference type="InterPro" id="IPR036388">
    <property type="entry name" value="WH-like_DNA-bd_sf"/>
</dbReference>
<dbReference type="InterPro" id="IPR037171">
    <property type="entry name" value="NagB/RpiA_transferase-like"/>
</dbReference>
<keyword evidence="2" id="KW-0238">DNA-binding</keyword>
<reference evidence="5 6" key="1">
    <citation type="submission" date="2019-06" db="EMBL/GenBank/DDBJ databases">
        <authorList>
            <person name="Li M."/>
        </authorList>
    </citation>
    <scope>NUCLEOTIDE SEQUENCE [LARGE SCALE GENOMIC DNA]</scope>
    <source>
        <strain evidence="5 6">BGMRC2036</strain>
    </source>
</reference>
<dbReference type="PROSITE" id="PS51000">
    <property type="entry name" value="HTH_DEOR_2"/>
    <property type="match status" value="1"/>
</dbReference>
<organism evidence="5 6">
    <name type="scientific">Martelella alba</name>
    <dbReference type="NCBI Taxonomy" id="2590451"/>
    <lineage>
        <taxon>Bacteria</taxon>
        <taxon>Pseudomonadati</taxon>
        <taxon>Pseudomonadota</taxon>
        <taxon>Alphaproteobacteria</taxon>
        <taxon>Hyphomicrobiales</taxon>
        <taxon>Aurantimonadaceae</taxon>
        <taxon>Martelella</taxon>
    </lineage>
</organism>
<dbReference type="InterPro" id="IPR050313">
    <property type="entry name" value="Carb_Metab_HTH_regulators"/>
</dbReference>
<protein>
    <submittedName>
        <fullName evidence="5">DeoR/GlpR transcriptional regulator</fullName>
    </submittedName>
</protein>
<dbReference type="SMART" id="SM00420">
    <property type="entry name" value="HTH_DEOR"/>
    <property type="match status" value="1"/>
</dbReference>
<dbReference type="AlphaFoldDB" id="A0A506U6U5"/>
<keyword evidence="1" id="KW-0805">Transcription regulation</keyword>
<dbReference type="Proteomes" id="UP000318801">
    <property type="component" value="Unassembled WGS sequence"/>
</dbReference>
<evidence type="ECO:0000313" key="6">
    <source>
        <dbReference type="Proteomes" id="UP000318801"/>
    </source>
</evidence>
<evidence type="ECO:0000313" key="5">
    <source>
        <dbReference type="EMBL" id="TPW28811.1"/>
    </source>
</evidence>
<dbReference type="InterPro" id="IPR014036">
    <property type="entry name" value="DeoR-like_C"/>
</dbReference>
<dbReference type="InterPro" id="IPR001034">
    <property type="entry name" value="DeoR_HTH"/>
</dbReference>
<dbReference type="EMBL" id="VHLG01000011">
    <property type="protein sequence ID" value="TPW28811.1"/>
    <property type="molecule type" value="Genomic_DNA"/>
</dbReference>
<dbReference type="GO" id="GO:0003677">
    <property type="term" value="F:DNA binding"/>
    <property type="evidence" value="ECO:0007669"/>
    <property type="project" value="UniProtKB-KW"/>
</dbReference>
<dbReference type="Pfam" id="PF00455">
    <property type="entry name" value="DeoRC"/>
    <property type="match status" value="1"/>
</dbReference>
<comment type="caution">
    <text evidence="5">The sequence shown here is derived from an EMBL/GenBank/DDBJ whole genome shotgun (WGS) entry which is preliminary data.</text>
</comment>
<gene>
    <name evidence="5" type="ORF">FJU08_15890</name>
</gene>
<name>A0A506U6U5_9HYPH</name>
<proteinExistence type="predicted"/>
<evidence type="ECO:0000256" key="1">
    <source>
        <dbReference type="ARBA" id="ARBA00023015"/>
    </source>
</evidence>
<dbReference type="InterPro" id="IPR036390">
    <property type="entry name" value="WH_DNA-bd_sf"/>
</dbReference>
<dbReference type="PANTHER" id="PTHR30363">
    <property type="entry name" value="HTH-TYPE TRANSCRIPTIONAL REGULATOR SRLR-RELATED"/>
    <property type="match status" value="1"/>
</dbReference>
<keyword evidence="6" id="KW-1185">Reference proteome</keyword>
<dbReference type="SUPFAM" id="SSF46785">
    <property type="entry name" value="Winged helix' DNA-binding domain"/>
    <property type="match status" value="1"/>
</dbReference>
<dbReference type="SUPFAM" id="SSF100950">
    <property type="entry name" value="NagB/RpiA/CoA transferase-like"/>
    <property type="match status" value="1"/>
</dbReference>
<feature type="domain" description="HTH deoR-type" evidence="4">
    <location>
        <begin position="1"/>
        <end position="56"/>
    </location>
</feature>
<dbReference type="GO" id="GO:0003700">
    <property type="term" value="F:DNA-binding transcription factor activity"/>
    <property type="evidence" value="ECO:0007669"/>
    <property type="project" value="InterPro"/>
</dbReference>